<accession>A0A836CLA3</accession>
<dbReference type="Gene3D" id="3.40.50.300">
    <property type="entry name" value="P-loop containing nucleotide triphosphate hydrolases"/>
    <property type="match status" value="1"/>
</dbReference>
<feature type="domain" description="GREB1-like circularly permuted SF2 helicase" evidence="1">
    <location>
        <begin position="29"/>
        <end position="162"/>
    </location>
</feature>
<dbReference type="OrthoDB" id="10268118at2759"/>
<proteinExistence type="predicted"/>
<organism evidence="2 3">
    <name type="scientific">Tribonema minus</name>
    <dbReference type="NCBI Taxonomy" id="303371"/>
    <lineage>
        <taxon>Eukaryota</taxon>
        <taxon>Sar</taxon>
        <taxon>Stramenopiles</taxon>
        <taxon>Ochrophyta</taxon>
        <taxon>PX clade</taxon>
        <taxon>Xanthophyceae</taxon>
        <taxon>Tribonematales</taxon>
        <taxon>Tribonemataceae</taxon>
        <taxon>Tribonema</taxon>
    </lineage>
</organism>
<dbReference type="EMBL" id="JAFCMP010000047">
    <property type="protein sequence ID" value="KAG5189579.1"/>
    <property type="molecule type" value="Genomic_DNA"/>
</dbReference>
<dbReference type="InterPro" id="IPR027417">
    <property type="entry name" value="P-loop_NTPase"/>
</dbReference>
<sequence length="162" mass="17821">PEQECVAAALVRMTERALLPGGGSLEDVFTDGLDFLVLVPRFTTLQQQTAARVQKMGLADGAGGSIGQRVIMYQARSGSGTSKMFQRFKSESETHSKRLFCIIADECHWGATKTGAYSQFVNQFGDGDKRQKNVVILLVSATPYNCLTRDSRVTQPDNVLKW</sequence>
<reference evidence="2" key="1">
    <citation type="submission" date="2021-02" db="EMBL/GenBank/DDBJ databases">
        <title>First Annotated Genome of the Yellow-green Alga Tribonema minus.</title>
        <authorList>
            <person name="Mahan K.M."/>
        </authorList>
    </citation>
    <scope>NUCLEOTIDE SEQUENCE</scope>
    <source>
        <strain evidence="2">UTEX B ZZ1240</strain>
    </source>
</reference>
<evidence type="ECO:0000313" key="2">
    <source>
        <dbReference type="EMBL" id="KAG5189579.1"/>
    </source>
</evidence>
<gene>
    <name evidence="2" type="ORF">JKP88DRAFT_143593</name>
</gene>
<dbReference type="Pfam" id="PF20692">
    <property type="entry name" value="cpSF2-GREB1"/>
    <property type="match status" value="1"/>
</dbReference>
<dbReference type="AlphaFoldDB" id="A0A836CLA3"/>
<keyword evidence="3" id="KW-1185">Reference proteome</keyword>
<protein>
    <recommendedName>
        <fullName evidence="1">GREB1-like circularly permuted SF2 helicase domain-containing protein</fullName>
    </recommendedName>
</protein>
<evidence type="ECO:0000313" key="3">
    <source>
        <dbReference type="Proteomes" id="UP000664859"/>
    </source>
</evidence>
<feature type="non-terminal residue" evidence="2">
    <location>
        <position position="162"/>
    </location>
</feature>
<dbReference type="Proteomes" id="UP000664859">
    <property type="component" value="Unassembled WGS sequence"/>
</dbReference>
<name>A0A836CLA3_9STRA</name>
<evidence type="ECO:0000259" key="1">
    <source>
        <dbReference type="Pfam" id="PF20692"/>
    </source>
</evidence>
<comment type="caution">
    <text evidence="2">The sequence shown here is derived from an EMBL/GenBank/DDBJ whole genome shotgun (WGS) entry which is preliminary data.</text>
</comment>
<dbReference type="InterPro" id="IPR048657">
    <property type="entry name" value="GREB1-like_cpSF2"/>
</dbReference>
<feature type="non-terminal residue" evidence="2">
    <location>
        <position position="1"/>
    </location>
</feature>
<dbReference type="SUPFAM" id="SSF52540">
    <property type="entry name" value="P-loop containing nucleoside triphosphate hydrolases"/>
    <property type="match status" value="1"/>
</dbReference>